<keyword evidence="3 6" id="KW-0815">Transposition</keyword>
<evidence type="ECO:0000256" key="7">
    <source>
        <dbReference type="SAM" id="Coils"/>
    </source>
</evidence>
<proteinExistence type="inferred from homology"/>
<evidence type="ECO:0000256" key="6">
    <source>
        <dbReference type="RuleBase" id="RU365089"/>
    </source>
</evidence>
<evidence type="ECO:0000256" key="5">
    <source>
        <dbReference type="ARBA" id="ARBA00023172"/>
    </source>
</evidence>
<keyword evidence="6" id="KW-0814">Transposable element</keyword>
<protein>
    <recommendedName>
        <fullName evidence="6">Mutator family transposase</fullName>
    </recommendedName>
</protein>
<dbReference type="Pfam" id="PF00872">
    <property type="entry name" value="Transposase_mut"/>
    <property type="match status" value="1"/>
</dbReference>
<dbReference type="PANTHER" id="PTHR33217:SF7">
    <property type="entry name" value="TRANSPOSASE FOR INSERTION SEQUENCE ELEMENT IS1081"/>
    <property type="match status" value="1"/>
</dbReference>
<dbReference type="PANTHER" id="PTHR33217">
    <property type="entry name" value="TRANSPOSASE FOR INSERTION SEQUENCE ELEMENT IS1081"/>
    <property type="match status" value="1"/>
</dbReference>
<dbReference type="HOGENOM" id="CLU_036805_6_3_10"/>
<keyword evidence="8" id="KW-0614">Plasmid</keyword>
<keyword evidence="5 6" id="KW-0233">DNA recombination</keyword>
<comment type="function">
    <text evidence="1 6">Required for the transposition of the insertion element.</text>
</comment>
<evidence type="ECO:0000313" key="8">
    <source>
        <dbReference type="EMBL" id="CBH22855.1"/>
    </source>
</evidence>
<accession>D6CW26</accession>
<keyword evidence="4 6" id="KW-0238">DNA-binding</keyword>
<dbReference type="AlphaFoldDB" id="D6CW26"/>
<dbReference type="Proteomes" id="UP000000933">
    <property type="component" value="Plasmid pSR84"/>
</dbReference>
<dbReference type="KEGG" id="srm:SRM_p84049"/>
<dbReference type="GO" id="GO:0003677">
    <property type="term" value="F:DNA binding"/>
    <property type="evidence" value="ECO:0007669"/>
    <property type="project" value="UniProtKB-UniRule"/>
</dbReference>
<reference evidence="8 9" key="1">
    <citation type="journal article" date="2010" name="ISME J.">
        <title>Fine-scale evolution: genomic, phenotypic and ecological differentiation in two coexisting Salinibacter ruber strains.</title>
        <authorList>
            <person name="Pena A."/>
            <person name="Teeling H."/>
            <person name="Huerta-Cepas J."/>
            <person name="Santos F."/>
            <person name="Yarza P."/>
            <person name="Brito-Echeverria J."/>
            <person name="Lucio M."/>
            <person name="Schmitt-Kopplin P."/>
            <person name="Meseguer I."/>
            <person name="Schenowitz C."/>
            <person name="Dossat C."/>
            <person name="Barbe V."/>
            <person name="Dopazo J."/>
            <person name="Rossello-Mora R."/>
            <person name="Schuler M."/>
            <person name="Glockner F.O."/>
            <person name="Amann R."/>
            <person name="Gabaldon T."/>
            <person name="Anton J."/>
        </authorList>
    </citation>
    <scope>NUCLEOTIDE SEQUENCE [LARGE SCALE GENOMIC DNA]</scope>
    <source>
        <strain evidence="8 9">M8</strain>
        <plasmid evidence="9">pSR84</plasmid>
    </source>
</reference>
<gene>
    <name evidence="8" type="ORF">SRM_p84049</name>
</gene>
<sequence length="180" mass="21073">MQEAFPGLIWQRCQSHFRRNVLDQTPSSYRDEMHEVLDQILEAGSQEEARTRLDDLKERLEEKASSALETLEDGFYEATAVLALPEKYRKRLRTTNMLERFIQEIRRREKVIRIFPNMDSAHRLVGALCAETHEEWSTGRRYLTMDEYFEWRTDRSVEDALDEETSLNGEATAQSATVPA</sequence>
<evidence type="ECO:0000256" key="2">
    <source>
        <dbReference type="ARBA" id="ARBA00010961"/>
    </source>
</evidence>
<feature type="coiled-coil region" evidence="7">
    <location>
        <begin position="43"/>
        <end position="70"/>
    </location>
</feature>
<evidence type="ECO:0000313" key="9">
    <source>
        <dbReference type="Proteomes" id="UP000000933"/>
    </source>
</evidence>
<reference evidence="9" key="2">
    <citation type="submission" date="2010-04" db="EMBL/GenBank/DDBJ databases">
        <title>Genome sequence of Salinibacter ruber M8.</title>
        <authorList>
            <consortium name="Genoscope"/>
        </authorList>
    </citation>
    <scope>NUCLEOTIDE SEQUENCE [LARGE SCALE GENOMIC DNA]</scope>
    <source>
        <strain evidence="9">M8</strain>
        <plasmid evidence="9">pSR84</plasmid>
    </source>
</reference>
<comment type="similarity">
    <text evidence="2 6">Belongs to the transposase mutator family.</text>
</comment>
<evidence type="ECO:0000256" key="1">
    <source>
        <dbReference type="ARBA" id="ARBA00002190"/>
    </source>
</evidence>
<name>D6CW26_SALRM</name>
<dbReference type="InterPro" id="IPR001207">
    <property type="entry name" value="Transposase_mutator"/>
</dbReference>
<dbReference type="GO" id="GO:0006313">
    <property type="term" value="P:DNA transposition"/>
    <property type="evidence" value="ECO:0007669"/>
    <property type="project" value="UniProtKB-UniRule"/>
</dbReference>
<keyword evidence="7" id="KW-0175">Coiled coil</keyword>
<geneLocation type="plasmid" evidence="8 9">
    <name>pSR84</name>
</geneLocation>
<evidence type="ECO:0000256" key="4">
    <source>
        <dbReference type="ARBA" id="ARBA00023125"/>
    </source>
</evidence>
<dbReference type="GO" id="GO:0004803">
    <property type="term" value="F:transposase activity"/>
    <property type="evidence" value="ECO:0007669"/>
    <property type="project" value="UniProtKB-UniRule"/>
</dbReference>
<organism evidence="8 9">
    <name type="scientific">Salinibacter ruber (strain M8)</name>
    <dbReference type="NCBI Taxonomy" id="761659"/>
    <lineage>
        <taxon>Bacteria</taxon>
        <taxon>Pseudomonadati</taxon>
        <taxon>Rhodothermota</taxon>
        <taxon>Rhodothermia</taxon>
        <taxon>Rhodothermales</taxon>
        <taxon>Salinibacteraceae</taxon>
        <taxon>Salinibacter</taxon>
    </lineage>
</organism>
<dbReference type="EMBL" id="FP565813">
    <property type="protein sequence ID" value="CBH22855.1"/>
    <property type="molecule type" value="Genomic_DNA"/>
</dbReference>
<evidence type="ECO:0000256" key="3">
    <source>
        <dbReference type="ARBA" id="ARBA00022578"/>
    </source>
</evidence>